<dbReference type="Proteomes" id="UP001152795">
    <property type="component" value="Unassembled WGS sequence"/>
</dbReference>
<proteinExistence type="predicted"/>
<protein>
    <submittedName>
        <fullName evidence="1">Importin-7 isoform X1</fullName>
    </submittedName>
</protein>
<comment type="caution">
    <text evidence="1">The sequence shown here is derived from an EMBL/GenBank/DDBJ whole genome shotgun (WGS) entry which is preliminary data.</text>
</comment>
<dbReference type="AlphaFoldDB" id="A0A7D9L4X9"/>
<reference evidence="1" key="1">
    <citation type="submission" date="2020-04" db="EMBL/GenBank/DDBJ databases">
        <authorList>
            <person name="Alioto T."/>
            <person name="Alioto T."/>
            <person name="Gomez Garrido J."/>
        </authorList>
    </citation>
    <scope>NUCLEOTIDE SEQUENCE</scope>
    <source>
        <strain evidence="1">A484AB</strain>
    </source>
</reference>
<evidence type="ECO:0000313" key="2">
    <source>
        <dbReference type="Proteomes" id="UP001152795"/>
    </source>
</evidence>
<dbReference type="OrthoDB" id="760868at2759"/>
<dbReference type="EMBL" id="CACRXK020013846">
    <property type="protein sequence ID" value="CAB4025833.1"/>
    <property type="molecule type" value="Genomic_DNA"/>
</dbReference>
<gene>
    <name evidence="1" type="ORF">PACLA_8A002888</name>
</gene>
<name>A0A7D9L4X9_PARCT</name>
<feature type="non-terminal residue" evidence="1">
    <location>
        <position position="1"/>
    </location>
</feature>
<evidence type="ECO:0000313" key="1">
    <source>
        <dbReference type="EMBL" id="CAB4025833.1"/>
    </source>
</evidence>
<sequence>VTNALHAEDADEDEETELEAYTTTIDNEDAVDEYTVFQQCLLNIQAQDPAWYNQLTNNLNEEQKQELQHLFVLADQRRAAQETRHLDMQGGYSFASTAVPSNFSFGQS</sequence>
<accession>A0A7D9L4X9</accession>
<organism evidence="1 2">
    <name type="scientific">Paramuricea clavata</name>
    <name type="common">Red gorgonian</name>
    <name type="synonym">Violescent sea-whip</name>
    <dbReference type="NCBI Taxonomy" id="317549"/>
    <lineage>
        <taxon>Eukaryota</taxon>
        <taxon>Metazoa</taxon>
        <taxon>Cnidaria</taxon>
        <taxon>Anthozoa</taxon>
        <taxon>Octocorallia</taxon>
        <taxon>Malacalcyonacea</taxon>
        <taxon>Plexauridae</taxon>
        <taxon>Paramuricea</taxon>
    </lineage>
</organism>
<keyword evidence="2" id="KW-1185">Reference proteome</keyword>